<dbReference type="CDD" id="cd11393">
    <property type="entry name" value="bHLH_AtbHLH_like"/>
    <property type="match status" value="1"/>
</dbReference>
<evidence type="ECO:0000313" key="7">
    <source>
        <dbReference type="EMBL" id="KAJ7015529.1"/>
    </source>
</evidence>
<sequence length="380" mass="42445">MTFVSQVPSFDFFPDGSNFAVTWFARQKEGIFCSSVFLLKMGHELETSEAEGGIDRCASRAVGSLAYLSSSRSGICWIILSSMALSFCSNLGSSLQHHSLPELTAYPQGSVEIGNHELFGCNDSLMLSDSFINPLYEVDDQLFYSDSYTNLLPFFSSPSDNTSSLSPEISPLEDFESYACPKRQKLYTDHFNTKFATSFFEGYMQNPNPGPPEFLPEISVPDPKFQVPTTFNVGRTESLMDSKKPSTGVSLSAQSIAARERRRKITEKTQQLGKLIPGGNKMNTAEMFQAASMYVKFLQAQIGILELTGTTQENREAMHTQELQTLVTSPTIQEKLYLEQKCLVPRDFVQTIANDCEIQAKPLNIVEEIDQEFLGEQFLE</sequence>
<dbReference type="EMBL" id="JAQIZT010000001">
    <property type="protein sequence ID" value="KAJ7015529.1"/>
    <property type="molecule type" value="Genomic_DNA"/>
</dbReference>
<comment type="caution">
    <text evidence="7">The sequence shown here is derived from an EMBL/GenBank/DDBJ whole genome shotgun (WGS) entry which is preliminary data.</text>
</comment>
<dbReference type="AlphaFoldDB" id="A0AAD6RUR6"/>
<dbReference type="SUPFAM" id="SSF47459">
    <property type="entry name" value="HLH, helix-loop-helix DNA-binding domain"/>
    <property type="match status" value="1"/>
</dbReference>
<protein>
    <submittedName>
        <fullName evidence="7">Basic helix-loop-helix DNA-binding superfamily protein</fullName>
    </submittedName>
</protein>
<reference evidence="7 8" key="1">
    <citation type="journal article" date="2023" name="Mol. Ecol. Resour.">
        <title>Chromosome-level genome assembly of a triploid poplar Populus alba 'Berolinensis'.</title>
        <authorList>
            <person name="Chen S."/>
            <person name="Yu Y."/>
            <person name="Wang X."/>
            <person name="Wang S."/>
            <person name="Zhang T."/>
            <person name="Zhou Y."/>
            <person name="He R."/>
            <person name="Meng N."/>
            <person name="Wang Y."/>
            <person name="Liu W."/>
            <person name="Liu Z."/>
            <person name="Liu J."/>
            <person name="Guo Q."/>
            <person name="Huang H."/>
            <person name="Sederoff R.R."/>
            <person name="Wang G."/>
            <person name="Qu G."/>
            <person name="Chen S."/>
        </authorList>
    </citation>
    <scope>NUCLEOTIDE SEQUENCE [LARGE SCALE GENOMIC DNA]</scope>
    <source>
        <strain evidence="7">SC-2020</strain>
    </source>
</reference>
<dbReference type="PANTHER" id="PTHR16223">
    <property type="entry name" value="TRANSCRIPTION FACTOR BHLH83-RELATED"/>
    <property type="match status" value="1"/>
</dbReference>
<dbReference type="GO" id="GO:0000981">
    <property type="term" value="F:DNA-binding transcription factor activity, RNA polymerase II-specific"/>
    <property type="evidence" value="ECO:0007669"/>
    <property type="project" value="TreeGrafter"/>
</dbReference>
<dbReference type="InterPro" id="IPR045843">
    <property type="entry name" value="IND-like"/>
</dbReference>
<dbReference type="InterPro" id="IPR011598">
    <property type="entry name" value="bHLH_dom"/>
</dbReference>
<evidence type="ECO:0000313" key="8">
    <source>
        <dbReference type="Proteomes" id="UP001164929"/>
    </source>
</evidence>
<feature type="domain" description="BHLH" evidence="6">
    <location>
        <begin position="249"/>
        <end position="298"/>
    </location>
</feature>
<evidence type="ECO:0000256" key="5">
    <source>
        <dbReference type="ARBA" id="ARBA00023242"/>
    </source>
</evidence>
<organism evidence="7 8">
    <name type="scientific">Populus alba x Populus x berolinensis</name>
    <dbReference type="NCBI Taxonomy" id="444605"/>
    <lineage>
        <taxon>Eukaryota</taxon>
        <taxon>Viridiplantae</taxon>
        <taxon>Streptophyta</taxon>
        <taxon>Embryophyta</taxon>
        <taxon>Tracheophyta</taxon>
        <taxon>Spermatophyta</taxon>
        <taxon>Magnoliopsida</taxon>
        <taxon>eudicotyledons</taxon>
        <taxon>Gunneridae</taxon>
        <taxon>Pentapetalae</taxon>
        <taxon>rosids</taxon>
        <taxon>fabids</taxon>
        <taxon>Malpighiales</taxon>
        <taxon>Salicaceae</taxon>
        <taxon>Saliceae</taxon>
        <taxon>Populus</taxon>
    </lineage>
</organism>
<dbReference type="GO" id="GO:0000978">
    <property type="term" value="F:RNA polymerase II cis-regulatory region sequence-specific DNA binding"/>
    <property type="evidence" value="ECO:0007669"/>
    <property type="project" value="TreeGrafter"/>
</dbReference>
<dbReference type="GO" id="GO:0046983">
    <property type="term" value="F:protein dimerization activity"/>
    <property type="evidence" value="ECO:0007669"/>
    <property type="project" value="InterPro"/>
</dbReference>
<evidence type="ECO:0000256" key="3">
    <source>
        <dbReference type="ARBA" id="ARBA00023125"/>
    </source>
</evidence>
<evidence type="ECO:0000256" key="1">
    <source>
        <dbReference type="ARBA" id="ARBA00004123"/>
    </source>
</evidence>
<evidence type="ECO:0000256" key="2">
    <source>
        <dbReference type="ARBA" id="ARBA00023015"/>
    </source>
</evidence>
<dbReference type="InterPro" id="IPR045239">
    <property type="entry name" value="bHLH95_bHLH"/>
</dbReference>
<dbReference type="Gene3D" id="4.10.280.10">
    <property type="entry name" value="Helix-loop-helix DNA-binding domain"/>
    <property type="match status" value="1"/>
</dbReference>
<name>A0AAD6RUR6_9ROSI</name>
<keyword evidence="5" id="KW-0539">Nucleus</keyword>
<keyword evidence="4" id="KW-0804">Transcription</keyword>
<evidence type="ECO:0000259" key="6">
    <source>
        <dbReference type="PROSITE" id="PS50888"/>
    </source>
</evidence>
<dbReference type="GO" id="GO:0005634">
    <property type="term" value="C:nucleus"/>
    <property type="evidence" value="ECO:0007669"/>
    <property type="project" value="UniProtKB-SubCell"/>
</dbReference>
<proteinExistence type="predicted"/>
<keyword evidence="2" id="KW-0805">Transcription regulation</keyword>
<dbReference type="SMART" id="SM00353">
    <property type="entry name" value="HLH"/>
    <property type="match status" value="1"/>
</dbReference>
<dbReference type="FunFam" id="4.10.280.10:FF:000137">
    <property type="entry name" value="Transcription factor bHLH52"/>
    <property type="match status" value="1"/>
</dbReference>
<evidence type="ECO:0000256" key="4">
    <source>
        <dbReference type="ARBA" id="ARBA00023163"/>
    </source>
</evidence>
<dbReference type="InterPro" id="IPR036638">
    <property type="entry name" value="HLH_DNA-bd_sf"/>
</dbReference>
<comment type="subcellular location">
    <subcellularLocation>
        <location evidence="1">Nucleus</location>
    </subcellularLocation>
</comment>
<dbReference type="PROSITE" id="PS50888">
    <property type="entry name" value="BHLH"/>
    <property type="match status" value="1"/>
</dbReference>
<accession>A0AAD6RUR6</accession>
<dbReference type="PANTHER" id="PTHR16223:SF49">
    <property type="entry name" value="TRANSCRIPTION FACTOR BHLH52-RELATED"/>
    <property type="match status" value="1"/>
</dbReference>
<dbReference type="Proteomes" id="UP001164929">
    <property type="component" value="Chromosome 1"/>
</dbReference>
<gene>
    <name evidence="7" type="ORF">NC653_004739</name>
</gene>
<keyword evidence="8" id="KW-1185">Reference proteome</keyword>
<keyword evidence="3 7" id="KW-0238">DNA-binding</keyword>